<comment type="caution">
    <text evidence="1">The sequence shown here is derived from an EMBL/GenBank/DDBJ whole genome shotgun (WGS) entry which is preliminary data.</text>
</comment>
<organism evidence="1 2">
    <name type="scientific">Nonomuraea spiralis</name>
    <dbReference type="NCBI Taxonomy" id="46182"/>
    <lineage>
        <taxon>Bacteria</taxon>
        <taxon>Bacillati</taxon>
        <taxon>Actinomycetota</taxon>
        <taxon>Actinomycetes</taxon>
        <taxon>Streptosporangiales</taxon>
        <taxon>Streptosporangiaceae</taxon>
        <taxon>Nonomuraea</taxon>
    </lineage>
</organism>
<accession>A0ABV5ILR4</accession>
<sequence>MNKPPNEMSEREYFATVRRLRGMFVAGGRLEGLEGFLDGYDGHARRHGGPGLQGWTEWLVARHGGASSLHWRAQVRHIALTTWDRPDLPAEQEELVIDTLFDLLDEYLAERETASTP</sequence>
<keyword evidence="2" id="KW-1185">Reference proteome</keyword>
<protein>
    <submittedName>
        <fullName evidence="1">Uncharacterized protein</fullName>
    </submittedName>
</protein>
<dbReference type="RefSeq" id="WP_189652195.1">
    <property type="nucleotide sequence ID" value="NZ_BMRC01000025.1"/>
</dbReference>
<dbReference type="Proteomes" id="UP001589647">
    <property type="component" value="Unassembled WGS sequence"/>
</dbReference>
<dbReference type="EMBL" id="JBHMEI010000029">
    <property type="protein sequence ID" value="MFB9205485.1"/>
    <property type="molecule type" value="Genomic_DNA"/>
</dbReference>
<evidence type="ECO:0000313" key="1">
    <source>
        <dbReference type="EMBL" id="MFB9205485.1"/>
    </source>
</evidence>
<gene>
    <name evidence="1" type="ORF">ACFFV7_30130</name>
</gene>
<evidence type="ECO:0000313" key="2">
    <source>
        <dbReference type="Proteomes" id="UP001589647"/>
    </source>
</evidence>
<name>A0ABV5ILR4_9ACTN</name>
<proteinExistence type="predicted"/>
<reference evidence="1 2" key="1">
    <citation type="submission" date="2024-09" db="EMBL/GenBank/DDBJ databases">
        <authorList>
            <person name="Sun Q."/>
            <person name="Mori K."/>
        </authorList>
    </citation>
    <scope>NUCLEOTIDE SEQUENCE [LARGE SCALE GENOMIC DNA]</scope>
    <source>
        <strain evidence="1 2">CCM 3426</strain>
    </source>
</reference>